<keyword evidence="2" id="KW-1185">Reference proteome</keyword>
<evidence type="ECO:0000313" key="1">
    <source>
        <dbReference type="EMBL" id="KAH7930171.1"/>
    </source>
</evidence>
<organism evidence="1 2">
    <name type="scientific">Leucogyrophana mollusca</name>
    <dbReference type="NCBI Taxonomy" id="85980"/>
    <lineage>
        <taxon>Eukaryota</taxon>
        <taxon>Fungi</taxon>
        <taxon>Dikarya</taxon>
        <taxon>Basidiomycota</taxon>
        <taxon>Agaricomycotina</taxon>
        <taxon>Agaricomycetes</taxon>
        <taxon>Agaricomycetidae</taxon>
        <taxon>Boletales</taxon>
        <taxon>Boletales incertae sedis</taxon>
        <taxon>Leucogyrophana</taxon>
    </lineage>
</organism>
<name>A0ACB8BW38_9AGAM</name>
<gene>
    <name evidence="1" type="ORF">BV22DRAFT_1028679</name>
</gene>
<dbReference type="EMBL" id="MU266334">
    <property type="protein sequence ID" value="KAH7930171.1"/>
    <property type="molecule type" value="Genomic_DNA"/>
</dbReference>
<sequence length="812" mass="88245">MSEPRMKLAVLTSGGDSAGMNAVVRAVVKTGIIRGCETWIVREGYEGLVRGNTQVHAIHPEPPTVPAAVKHAHGGQASNLLSNLRFGDGDLLRDGTGDHPGGRSLKGRYIVRVGWDDVRGWFAEGGTLIGTARSAVFRTTEGRLAAANNMIKEGIDALVVCGGDGSLSGADVFRSEWPKLVAELRSQGKITEEQAAKHGHLKIVGLVGSIDNDMSMTDLTIGAPTALHRICEAIDNINSTAASHSRAFVLEVMGRHCGWLALLAGVSSGADFIFIPERPPEANPWEDEMCAEIQRHREIGKRKTIVIVAEGAHDANLQPIRADYVKDVLTERLGLDTRVTTLGHTQRGGRPCAFDRILPTLQGEEAVKALLEATPETPSYMIGVRENKITRVPLMEAVAMTRAVAEAIAAKDFAKAMSLRDPEFHQSLEGFFATSALYKEKQLAHYKRMRVAIMHMGAPAGGMNAATRAAVRYCIRQGHRPLAIHNGFRGLLDDNIHELSWLGVDGWTARGGSELGTNRTLPDVDLGAVAARFQEHNFHALMMIGGFEAFNALLILDNGRKHYPAFHIPMVHLPATISNNVPMTEFSLGSDTSLNALVDACDSIKQSASASRNRVFVVETQGGKCGYIATMGALATGACIVYTPEHGMDLDTLRADVKFLKIRYGLDAKGRSEGRLVIRNEASSTVYTTDVITKMFKEEGGELFDSRSASLGHTLQGGVPSPMDRARAARLSLRCMAFLEEHHEELQKQPSKVKQAPPESAAVITIQGSAIKWVPVQEMLQHADMKNRRGKTAWWEDIRGLVEDLVGRSELL</sequence>
<reference evidence="1" key="1">
    <citation type="journal article" date="2021" name="New Phytol.">
        <title>Evolutionary innovations through gain and loss of genes in the ectomycorrhizal Boletales.</title>
        <authorList>
            <person name="Wu G."/>
            <person name="Miyauchi S."/>
            <person name="Morin E."/>
            <person name="Kuo A."/>
            <person name="Drula E."/>
            <person name="Varga T."/>
            <person name="Kohler A."/>
            <person name="Feng B."/>
            <person name="Cao Y."/>
            <person name="Lipzen A."/>
            <person name="Daum C."/>
            <person name="Hundley H."/>
            <person name="Pangilinan J."/>
            <person name="Johnson J."/>
            <person name="Barry K."/>
            <person name="LaButti K."/>
            <person name="Ng V."/>
            <person name="Ahrendt S."/>
            <person name="Min B."/>
            <person name="Choi I.G."/>
            <person name="Park H."/>
            <person name="Plett J.M."/>
            <person name="Magnuson J."/>
            <person name="Spatafora J.W."/>
            <person name="Nagy L.G."/>
            <person name="Henrissat B."/>
            <person name="Grigoriev I.V."/>
            <person name="Yang Z.L."/>
            <person name="Xu J."/>
            <person name="Martin F.M."/>
        </authorList>
    </citation>
    <scope>NUCLEOTIDE SEQUENCE</scope>
    <source>
        <strain evidence="1">KUC20120723A-06</strain>
    </source>
</reference>
<accession>A0ACB8BW38</accession>
<protein>
    <submittedName>
        <fullName evidence="1">6-phosphofructokinase</fullName>
    </submittedName>
</protein>
<dbReference type="Proteomes" id="UP000790709">
    <property type="component" value="Unassembled WGS sequence"/>
</dbReference>
<comment type="caution">
    <text evidence="1">The sequence shown here is derived from an EMBL/GenBank/DDBJ whole genome shotgun (WGS) entry which is preliminary data.</text>
</comment>
<evidence type="ECO:0000313" key="2">
    <source>
        <dbReference type="Proteomes" id="UP000790709"/>
    </source>
</evidence>
<proteinExistence type="predicted"/>